<proteinExistence type="predicted"/>
<protein>
    <submittedName>
        <fullName evidence="1">Uncharacterized protein</fullName>
    </submittedName>
</protein>
<keyword evidence="2" id="KW-1185">Reference proteome</keyword>
<sequence length="103" mass="11819">MHTHTTHPIMPLYRIRFIPQVDEHPHQNAQPHHVYFLDPAEARIDSPANKLDQNTQDIMDAAATEKTKQRKLNYTAEFLVWAADQGLSEEDVLPSSETTLTRS</sequence>
<evidence type="ECO:0000313" key="1">
    <source>
        <dbReference type="EMBL" id="KAE9384644.1"/>
    </source>
</evidence>
<accession>A0A6A4GGX2</accession>
<organism evidence="1 2">
    <name type="scientific">Gymnopus androsaceus JB14</name>
    <dbReference type="NCBI Taxonomy" id="1447944"/>
    <lineage>
        <taxon>Eukaryota</taxon>
        <taxon>Fungi</taxon>
        <taxon>Dikarya</taxon>
        <taxon>Basidiomycota</taxon>
        <taxon>Agaricomycotina</taxon>
        <taxon>Agaricomycetes</taxon>
        <taxon>Agaricomycetidae</taxon>
        <taxon>Agaricales</taxon>
        <taxon>Marasmiineae</taxon>
        <taxon>Omphalotaceae</taxon>
        <taxon>Gymnopus</taxon>
    </lineage>
</organism>
<dbReference type="AlphaFoldDB" id="A0A6A4GGX2"/>
<name>A0A6A4GGX2_9AGAR</name>
<dbReference type="Proteomes" id="UP000799118">
    <property type="component" value="Unassembled WGS sequence"/>
</dbReference>
<evidence type="ECO:0000313" key="2">
    <source>
        <dbReference type="Proteomes" id="UP000799118"/>
    </source>
</evidence>
<gene>
    <name evidence="1" type="ORF">BT96DRAFT_1007857</name>
</gene>
<dbReference type="EMBL" id="ML770103">
    <property type="protein sequence ID" value="KAE9384644.1"/>
    <property type="molecule type" value="Genomic_DNA"/>
</dbReference>
<reference evidence="1" key="1">
    <citation type="journal article" date="2019" name="Environ. Microbiol.">
        <title>Fungal ecological strategies reflected in gene transcription - a case study of two litter decomposers.</title>
        <authorList>
            <person name="Barbi F."/>
            <person name="Kohler A."/>
            <person name="Barry K."/>
            <person name="Baskaran P."/>
            <person name="Daum C."/>
            <person name="Fauchery L."/>
            <person name="Ihrmark K."/>
            <person name="Kuo A."/>
            <person name="LaButti K."/>
            <person name="Lipzen A."/>
            <person name="Morin E."/>
            <person name="Grigoriev I.V."/>
            <person name="Henrissat B."/>
            <person name="Lindahl B."/>
            <person name="Martin F."/>
        </authorList>
    </citation>
    <scope>NUCLEOTIDE SEQUENCE</scope>
    <source>
        <strain evidence="1">JB14</strain>
    </source>
</reference>